<dbReference type="EMBL" id="ATBP01000067">
    <property type="protein sequence ID" value="ETR73370.1"/>
    <property type="molecule type" value="Genomic_DNA"/>
</dbReference>
<evidence type="ECO:0000256" key="1">
    <source>
        <dbReference type="SAM" id="Phobius"/>
    </source>
</evidence>
<dbReference type="Pfam" id="PF18998">
    <property type="entry name" value="Flg_new_2"/>
    <property type="match status" value="3"/>
</dbReference>
<dbReference type="InterPro" id="IPR008969">
    <property type="entry name" value="CarboxyPept-like_regulatory"/>
</dbReference>
<gene>
    <name evidence="3" type="ORF">OMM_06977</name>
</gene>
<keyword evidence="1" id="KW-0472">Membrane</keyword>
<keyword evidence="1" id="KW-0812">Transmembrane</keyword>
<reference evidence="4" key="1">
    <citation type="submission" date="2012-11" db="EMBL/GenBank/DDBJ databases">
        <authorList>
            <person name="Lucero-Rivera Y.E."/>
            <person name="Tovar-Ramirez D."/>
        </authorList>
    </citation>
    <scope>NUCLEOTIDE SEQUENCE [LARGE SCALE GENOMIC DNA]</scope>
    <source>
        <strain evidence="4">Araruama</strain>
    </source>
</reference>
<dbReference type="Pfam" id="PF13620">
    <property type="entry name" value="CarboxypepD_reg"/>
    <property type="match status" value="1"/>
</dbReference>
<sequence>MDPKKWRDTMNTLPKKILYIIISLVLGLMITTHIIIAETFNLDFGYFSSGSGSGENASSAMSVVTGLSVSSEKAESKLYKQFITSDYAFVNTVNRAPVISVQSGFHLADLMEDPIDNKGDSITEILESNDPSIIDINLAAQRGIAIVDVNHMNGQWEYTTDAQNWTQISHVSEDNALLLAADIIETRIRFVPTPNHNGNENGNFTFRAWDQSRNLLNGSFANTQNNGDTYAFSKEYGFVQIQVININDPPIASAGNSYTANEGDIVQLDASQSEDMDDGIAQYIWKQTAGIAVELSDPSSVLPEFSVPEVDANGAFLSFRLEVSDHDGLTAVDTVSIHITNVLKEFHITSQAQTGGTISPDGDTIVMEGSNQVFTILPMSAYQVEDVVVDGISKGSKDRFTFWDVNNNHTIEVHFKEKPSIDAIANENGIIEPSGQIYVNEGDFQLFKITANEGYKIDDVIVNGNSIGPKSSYYFENVNGQNTISASFKPARFSISVQHSDNGAIQPANLVWVTEGNDQTFTITPVEGYEIESVTIDAQSAGTIDAFTFYDVTENHTISATFRKKPVISADVSGNGTIDPQGTVTVNYDSSQAFTMAPSEGYFIQDVSVDGNSIGPKSSYIFSNIQEDHQISVSFAQPTITATAGQNGQIEPSGKISVPSNSDQTFIITPIKDYEIDDVLIDDISTGAITNPTLWNIVDNHTIHAIFKPLPRYQITATANTGGKIESEQGESPLEIIRGGFAQFKITPDNGYEIEDVRVNGKSMGIITQYLFNDIQENQSIQVIFKEIITYTITATATEGGMISPSGAIVLEEGGYQLFNIDTHNNYQLIDVLVDQVSTGQVNSYAFTGDQNHTIHAIFEEIIIRSIHGRVIGEDIQNTANPGLSAYWIEVRKNGILLTNASSDESGVYTLTGLAPESNLIVSAWPPVDSKDYRRMYYNQQTSSETANPVSVTAADLIGIDFVLPKNYQAGIAGRVHDGNDPAKGIPNVVVDVFSQNATFGKNATTDEQGYYSIVGLKPESDYRVSVWSDTHNIEYFFALSNNQKQGDPPTFSVFSFDEATPITPMVPSVEHIDIIYNPNQGDRIGGQVFDSDGTPVAGIKVNAWSNGLNKGNMSTTDASGIYTITGLERVLFQDVDTNGYIVETQPENYPYQAYNGVADSASATKVATGRKDIDFHLRNGITVQGLVKNSEGQIVPNVSVSAWSVSDPELKRSQTQTDETGAYKIPNLPVADDYILAAFPKQYRIQYYDGKESDANATLLDLRYDDLSDLNFVLDKGYVITGHVFIELSPASDGIPVHIWSESTNTGGTVLTDLDGRFEIIGLSETASDYMISVRTEGFPPAFYRDNGDMDSMNDTVYTWNLVEGVSPAPWGDTPHRNINLVKGYTLSGRITYKDKTVPDIRIDAWAKDIGAWGQTVSTNDENINYTITGLAPGHYQLNIGSDIYAQSQMAITLTSQNKTLNIPILKPERTITGIVVGLETDTAIRLNAWSTSENTGKTIVLDGNDAVQSYKISGLRAASDYRVEIISDNYHYQVFKNMDNWDLATLIDLSDNNQEEIDFSLEKLPETATLFGKVVFPDDAQTGDKVWIQIQSKSLNMSKDIQVIFENAHGVNYSMTGFFSGNDYIAAARSDTFLNQYFDQVDERDDAQKIDMSSNPTDIDFVLYRGRSITGIIIDETLSPLVNASVEVWSDSNQYGGFATTDSDGKYRIAGLKQSDDFIVWVRDPVRGIFYYGEGASVKDSNKAKAVNTIPGDLTDIDIFVTQTYSIKGRITSSDGQILEGVWVDAQSVSSKKGGGTYTIEDGTFQVNGLTVGNDYKITVTPERPYIGQEKENVSAGDSQVDFILQAHTGVQLSGIIYASNGTPLAAAKIEVQSATDKDKYALVQTDSDGKYQIEDLPKTNDYIMNVWPLENSSDAFYSEQNLALTEDTVKNITLDPALKIAGVVTNKKGEVLKNIKVTVFSNTANFWKETQTDKNGAYEINNVSEAKDYVVTASADDYIKQEKDNLSPGTFNFILEQSGFISGYVRDKASGSGLAEVSVEIFSESMKGSEGYGGAATTDNTGFFKVIELKPVDQRGNSLNDYVVSVYADDYPDQSKGGKSVDDRIEFFLSKSTANVLSGTVENKPDGDTVLVDLFDTQTGFIKTLQADNAGHFTITGLSPEKSFNLLFISKILNIDDQWASSDGTGITRKEDAAIFKAGDSVTFSFSLQTKRKRQISNLQLGMSKDPMLVRNLRSTTHPYVKITRFRAATETSGQLTNKPNVTMQWDPKDTDSQQIAGYYSSFGTDAATKFNKFNTVKKPPIRTRKITSRDLEGDDVNYYFHVASVDKDGRIGQTSSIAFRIDTVPPTNVSVIPPIETNNRSVQLVLGATGASEMFISNVSYSDGGTWELRSRTKTWQLPEGSGTKKVYVRYRDKAHNKADASATTVYEEPVVVYTIEAIFDDNGKIEPEGKFDVEEGQSQLYTIIPDDGYRVDRVLIDGKAVNLNELTYTFENVDANHSIEVQFKRIEHRISITVGDNGKVDPNKNVILVPLNDNQAVTVIPNPGYGVDQVLVDGKSATLVDNAYTFDNMIEDHTFIVTFQKIITITASAGNFGKVEPAGQVAVAEGGFQSIQIIPDPGYEIDTVTVNDTPTKISGNVYPFLNVQSDQSIHATFQLTQFIITAIANANGTISPKGEVSVIGGADQQFTFTPDDGYEVDQLLIDNSPVDVTDFNYQFDSVTQDHTIAVSFARINTGPVAKETSVYTDEDIKVTGYMQATDIDGDSLTYQITVPGKLGRVHVVNDSTGEFVYTPNPNISGTDTITFTASDGKKTSDPGVVQVHIKSVNDPPMAYNQNLETGLAEPLSITLKAIDMDADPIQFNIVKTPKKGMLSGNAPYLTYNPFVHSQAIDTFFFTASDGKTSSITATVSITIGTPDAEFTCYEDTPITITIQDLQPGDTCIVAKQPEHGSITSVGRTVIYTPEFNFNGYDQFDYTADNLADTKTLKIYVRPVNDAPTIEMPLSLTMLEDDTLTISVTVWDPEQNIDEITVSYDQPPNGELSGDVPSLYYSPMKGFKGNDSITLYAMDGFDVSQKTMHITVEPKNVAPEVTETTHETLEDQTLSGQLLATDANGDELYFLLTENPSKGKATIIDPNTGAFTYTPNPNVNGQDKFSFKVNDGFLDSDIATITIDIIPVNDPPAAMDGSIAMKEDSIYQGNLQGSDPDNLQGSDPDNASLKFEIIQQGTLGHVTITNPSSGEFVFSPIDDQFGEDYFEFMVIDGKNSAYTAVAGMDVFITPVNDAPQVFGDEVLTKENTPVSITLTVTDIDSDISQLTYKIVEEPLHGDCTISGQQLTYMPDSDIWGEDIIKFSALDNDIYSNIAIIKIFVGVNKADIFTLEDQATAFTLPDNGNTGNIIYEITEQPTQGILTGVPPFLTYTPHKNFNGDDQLSYTINGGSPLELKIYVKPVNDAPVIENPDQTIELIEDTPLTLTLTAIDPDNDLLAFKIIVSPKYGELISTENENCFAYSPYVNYHGHDSFLFSVSDGMEMTSGRINFNILPVNDPPVAREQTVYALEETPIRINLKGSDIESDNLEYEILTHPQYGVVIDGNVYTPQLNYFGSDSLTFRAFDGEMYSDPAEVIIHVENINDPPSVINSSIEVDMSGMIYGRLQFSDPDNDVLISNIITQGTKGMAVLSNPVSGDFIYFADVNKTGMDVFAFTVNDSKITVGGEVHVTIKAPAIVYKELTIHMAGDYHIGDPYEYLLLISQTGKIYREGINNTASFNVPVAQGNYRLLIVAKNYQPFEYRADDLKIIEIANEPVDITSNLIHDTTFDPQQPTVEVSHTYNETGFELHVIRNNFNNFHMKIDLPDGTEKSVDKTIYTRSASRNGTNASPYTYQWPPILDPWPPEDPENQPFTKRIPNAPEDNDLTYQIVFKFYDNDNPDTPVDTYQVDYVIYGSSKSEEINRPPDEKE</sequence>
<feature type="non-terminal residue" evidence="3">
    <location>
        <position position="3960"/>
    </location>
</feature>
<dbReference type="Gene3D" id="2.60.40.10">
    <property type="entry name" value="Immunoglobulins"/>
    <property type="match status" value="3"/>
</dbReference>
<protein>
    <recommendedName>
        <fullName evidence="2">Bacterial repeat domain-containing protein</fullName>
    </recommendedName>
</protein>
<dbReference type="Pfam" id="PF22352">
    <property type="entry name" value="K319L-like_PKD"/>
    <property type="match status" value="1"/>
</dbReference>
<dbReference type="Pfam" id="PF17963">
    <property type="entry name" value="Big_9"/>
    <property type="match status" value="9"/>
</dbReference>
<feature type="domain" description="Bacterial repeat" evidence="2">
    <location>
        <begin position="2589"/>
        <end position="2660"/>
    </location>
</feature>
<feature type="domain" description="Bacterial repeat" evidence="2">
    <location>
        <begin position="2666"/>
        <end position="2736"/>
    </location>
</feature>
<feature type="transmembrane region" description="Helical" evidence="1">
    <location>
        <begin position="17"/>
        <end position="36"/>
    </location>
</feature>
<dbReference type="SUPFAM" id="SSF49464">
    <property type="entry name" value="Carboxypeptidase regulatory domain-like"/>
    <property type="match status" value="7"/>
</dbReference>
<dbReference type="InterPro" id="IPR044060">
    <property type="entry name" value="Bacterial_rp_domain"/>
</dbReference>
<evidence type="ECO:0000313" key="4">
    <source>
        <dbReference type="Proteomes" id="UP000189670"/>
    </source>
</evidence>
<comment type="caution">
    <text evidence="3">The sequence shown here is derived from an EMBL/GenBank/DDBJ whole genome shotgun (WGS) entry which is preliminary data.</text>
</comment>
<evidence type="ECO:0000313" key="3">
    <source>
        <dbReference type="EMBL" id="ETR73370.1"/>
    </source>
</evidence>
<keyword evidence="1" id="KW-1133">Transmembrane helix</keyword>
<dbReference type="InterPro" id="IPR013783">
    <property type="entry name" value="Ig-like_fold"/>
</dbReference>
<accession>A0A1V1PEZ0</accession>
<organism evidence="3 4">
    <name type="scientific">Candidatus Magnetoglobus multicellularis str. Araruama</name>
    <dbReference type="NCBI Taxonomy" id="890399"/>
    <lineage>
        <taxon>Bacteria</taxon>
        <taxon>Pseudomonadati</taxon>
        <taxon>Thermodesulfobacteriota</taxon>
        <taxon>Desulfobacteria</taxon>
        <taxon>Desulfobacterales</taxon>
        <taxon>Desulfobacteraceae</taxon>
        <taxon>Candidatus Magnetoglobus</taxon>
    </lineage>
</organism>
<feature type="domain" description="Bacterial repeat" evidence="2">
    <location>
        <begin position="495"/>
        <end position="565"/>
    </location>
</feature>
<dbReference type="NCBIfam" id="NF012211">
    <property type="entry name" value="tand_rpt_95"/>
    <property type="match status" value="7"/>
</dbReference>
<evidence type="ECO:0000259" key="2">
    <source>
        <dbReference type="Pfam" id="PF18998"/>
    </source>
</evidence>
<dbReference type="Gene3D" id="2.60.40.1120">
    <property type="entry name" value="Carboxypeptidase-like, regulatory domain"/>
    <property type="match status" value="1"/>
</dbReference>
<dbReference type="Gene3D" id="2.60.40.3440">
    <property type="match status" value="2"/>
</dbReference>
<dbReference type="Proteomes" id="UP000189670">
    <property type="component" value="Unassembled WGS sequence"/>
</dbReference>
<name>A0A1V1PEZ0_9BACT</name>
<dbReference type="Gene3D" id="2.60.40.2810">
    <property type="match status" value="1"/>
</dbReference>
<proteinExistence type="predicted"/>